<dbReference type="NCBIfam" id="TIGR01409">
    <property type="entry name" value="TAT_signal_seq"/>
    <property type="match status" value="1"/>
</dbReference>
<gene>
    <name evidence="2" type="ORF">ACFQXB_10940</name>
</gene>
<sequence>MTDDGSTRHPNRRPPEPPAPTLGPDRRGFLKLGLLSAGAAAGAGAAIAQNVHSPAGEPKQRYSLTPHVERFYFLNRL</sequence>
<proteinExistence type="predicted"/>
<name>A0ABW2UL87_9RHOB</name>
<dbReference type="RefSeq" id="WP_377403304.1">
    <property type="nucleotide sequence ID" value="NZ_JBHTFQ010000005.1"/>
</dbReference>
<organism evidence="2 3">
    <name type="scientific">Plastorhodobacter daqingensis</name>
    <dbReference type="NCBI Taxonomy" id="1387281"/>
    <lineage>
        <taxon>Bacteria</taxon>
        <taxon>Pseudomonadati</taxon>
        <taxon>Pseudomonadota</taxon>
        <taxon>Alphaproteobacteria</taxon>
        <taxon>Rhodobacterales</taxon>
        <taxon>Paracoccaceae</taxon>
        <taxon>Plastorhodobacter</taxon>
    </lineage>
</organism>
<comment type="caution">
    <text evidence="2">The sequence shown here is derived from an EMBL/GenBank/DDBJ whole genome shotgun (WGS) entry which is preliminary data.</text>
</comment>
<dbReference type="InterPro" id="IPR006311">
    <property type="entry name" value="TAT_signal"/>
</dbReference>
<dbReference type="Proteomes" id="UP001596516">
    <property type="component" value="Unassembled WGS sequence"/>
</dbReference>
<keyword evidence="3" id="KW-1185">Reference proteome</keyword>
<dbReference type="PROSITE" id="PS51318">
    <property type="entry name" value="TAT"/>
    <property type="match status" value="1"/>
</dbReference>
<evidence type="ECO:0000313" key="2">
    <source>
        <dbReference type="EMBL" id="MFC7704708.1"/>
    </source>
</evidence>
<dbReference type="EMBL" id="JBHTFQ010000005">
    <property type="protein sequence ID" value="MFC7704708.1"/>
    <property type="molecule type" value="Genomic_DNA"/>
</dbReference>
<accession>A0ABW2UL87</accession>
<protein>
    <submittedName>
        <fullName evidence="2">Twin-arginine translocation signal domain-containing protein</fullName>
    </submittedName>
</protein>
<feature type="region of interest" description="Disordered" evidence="1">
    <location>
        <begin position="1"/>
        <end position="28"/>
    </location>
</feature>
<dbReference type="InterPro" id="IPR019546">
    <property type="entry name" value="TAT_signal_bac_arc"/>
</dbReference>
<reference evidence="3" key="1">
    <citation type="journal article" date="2019" name="Int. J. Syst. Evol. Microbiol.">
        <title>The Global Catalogue of Microorganisms (GCM) 10K type strain sequencing project: providing services to taxonomists for standard genome sequencing and annotation.</title>
        <authorList>
            <consortium name="The Broad Institute Genomics Platform"/>
            <consortium name="The Broad Institute Genome Sequencing Center for Infectious Disease"/>
            <person name="Wu L."/>
            <person name="Ma J."/>
        </authorList>
    </citation>
    <scope>NUCLEOTIDE SEQUENCE [LARGE SCALE GENOMIC DNA]</scope>
    <source>
        <strain evidence="3">CGMCC 1.12750</strain>
    </source>
</reference>
<evidence type="ECO:0000313" key="3">
    <source>
        <dbReference type="Proteomes" id="UP001596516"/>
    </source>
</evidence>
<evidence type="ECO:0000256" key="1">
    <source>
        <dbReference type="SAM" id="MobiDB-lite"/>
    </source>
</evidence>